<feature type="repeat" description="TPR" evidence="3">
    <location>
        <begin position="112"/>
        <end position="145"/>
    </location>
</feature>
<dbReference type="PANTHER" id="PTHR14027:SF2">
    <property type="entry name" value="RNA POLYMERASE-ASSOCIATED PROTEIN CTR9 HOMOLOG"/>
    <property type="match status" value="1"/>
</dbReference>
<feature type="repeat" description="TPR" evidence="3">
    <location>
        <begin position="188"/>
        <end position="221"/>
    </location>
</feature>
<keyword evidence="1" id="KW-0677">Repeat</keyword>
<dbReference type="Pfam" id="PF13432">
    <property type="entry name" value="TPR_16"/>
    <property type="match status" value="1"/>
</dbReference>
<feature type="region of interest" description="Disordered" evidence="4">
    <location>
        <begin position="239"/>
        <end position="260"/>
    </location>
</feature>
<dbReference type="OrthoDB" id="1926212at2759"/>
<keyword evidence="6" id="KW-1185">Reference proteome</keyword>
<dbReference type="SUPFAM" id="SSF48452">
    <property type="entry name" value="TPR-like"/>
    <property type="match status" value="1"/>
</dbReference>
<reference evidence="5 6" key="1">
    <citation type="journal article" date="2018" name="Mol. Biol. Evol.">
        <title>Broad Genomic Sampling Reveals a Smut Pathogenic Ancestry of the Fungal Clade Ustilaginomycotina.</title>
        <authorList>
            <person name="Kijpornyongpan T."/>
            <person name="Mondo S.J."/>
            <person name="Barry K."/>
            <person name="Sandor L."/>
            <person name="Lee J."/>
            <person name="Lipzen A."/>
            <person name="Pangilinan J."/>
            <person name="LaButti K."/>
            <person name="Hainaut M."/>
            <person name="Henrissat B."/>
            <person name="Grigoriev I.V."/>
            <person name="Spatafora J.W."/>
            <person name="Aime M.C."/>
        </authorList>
    </citation>
    <scope>NUCLEOTIDE SEQUENCE [LARGE SCALE GENOMIC DNA]</scope>
    <source>
        <strain evidence="5 6">MCA 4718</strain>
    </source>
</reference>
<evidence type="ECO:0000256" key="4">
    <source>
        <dbReference type="SAM" id="MobiDB-lite"/>
    </source>
</evidence>
<evidence type="ECO:0000256" key="3">
    <source>
        <dbReference type="PROSITE-ProRule" id="PRU00339"/>
    </source>
</evidence>
<evidence type="ECO:0000256" key="2">
    <source>
        <dbReference type="ARBA" id="ARBA00022803"/>
    </source>
</evidence>
<evidence type="ECO:0000256" key="1">
    <source>
        <dbReference type="ARBA" id="ARBA00022737"/>
    </source>
</evidence>
<dbReference type="PROSITE" id="PS50005">
    <property type="entry name" value="TPR"/>
    <property type="match status" value="2"/>
</dbReference>
<dbReference type="STRING" id="1684307.A0A316U6B1"/>
<proteinExistence type="predicted"/>
<dbReference type="RefSeq" id="XP_025347528.1">
    <property type="nucleotide sequence ID" value="XM_025494338.1"/>
</dbReference>
<name>A0A316U6B1_9BASI</name>
<dbReference type="InterPro" id="IPR019734">
    <property type="entry name" value="TPR_rpt"/>
</dbReference>
<dbReference type="PANTHER" id="PTHR14027">
    <property type="entry name" value="RNA POLYMERASE-ASSOCIATED PROTEIN CTR9"/>
    <property type="match status" value="1"/>
</dbReference>
<keyword evidence="2 3" id="KW-0802">TPR repeat</keyword>
<accession>A0A316U6B1</accession>
<evidence type="ECO:0000313" key="5">
    <source>
        <dbReference type="EMBL" id="PWN20368.1"/>
    </source>
</evidence>
<dbReference type="InterPro" id="IPR031101">
    <property type="entry name" value="Ctr9"/>
</dbReference>
<gene>
    <name evidence="5" type="ORF">BCV69DRAFT_299500</name>
</gene>
<dbReference type="GO" id="GO:0000993">
    <property type="term" value="F:RNA polymerase II complex binding"/>
    <property type="evidence" value="ECO:0007669"/>
    <property type="project" value="TreeGrafter"/>
</dbReference>
<dbReference type="Gene3D" id="1.25.40.10">
    <property type="entry name" value="Tetratricopeptide repeat domain"/>
    <property type="match status" value="1"/>
</dbReference>
<dbReference type="Proteomes" id="UP000245942">
    <property type="component" value="Unassembled WGS sequence"/>
</dbReference>
<dbReference type="GeneID" id="37016072"/>
<dbReference type="GO" id="GO:0006355">
    <property type="term" value="P:regulation of DNA-templated transcription"/>
    <property type="evidence" value="ECO:0007669"/>
    <property type="project" value="InterPro"/>
</dbReference>
<organism evidence="5 6">
    <name type="scientific">Pseudomicrostroma glucosiphilum</name>
    <dbReference type="NCBI Taxonomy" id="1684307"/>
    <lineage>
        <taxon>Eukaryota</taxon>
        <taxon>Fungi</taxon>
        <taxon>Dikarya</taxon>
        <taxon>Basidiomycota</taxon>
        <taxon>Ustilaginomycotina</taxon>
        <taxon>Exobasidiomycetes</taxon>
        <taxon>Microstromatales</taxon>
        <taxon>Microstromatales incertae sedis</taxon>
        <taxon>Pseudomicrostroma</taxon>
    </lineage>
</organism>
<dbReference type="InterPro" id="IPR011990">
    <property type="entry name" value="TPR-like_helical_dom_sf"/>
</dbReference>
<dbReference type="EMBL" id="KZ819328">
    <property type="protein sequence ID" value="PWN20368.1"/>
    <property type="molecule type" value="Genomic_DNA"/>
</dbReference>
<sequence length="260" mass="27793">MLARAAGPSARALVGQSSRTTTAAARVLLCPSLSPCCVPSRSSQAIPPLHRSFTHSTVQRYADATTPHSTISDPAELEAQKALEEGTHALERGDWEEAKRAYERSNSIKESSSSHFNLGVVHFQTSDLPASIASFQRSLSLSPQSSDTHTNLASAYVMSSPARPDLAVEHLQKAVEIDRAAGPGAEDGEVWFNLGAVLEACERLEESVKAYEKARELGIERAGMNLRNVTAKILAVKVGAKQEGEAEESQAGGEGEGERK</sequence>
<dbReference type="GO" id="GO:0006368">
    <property type="term" value="P:transcription elongation by RNA polymerase II"/>
    <property type="evidence" value="ECO:0007669"/>
    <property type="project" value="TreeGrafter"/>
</dbReference>
<dbReference type="SMART" id="SM00028">
    <property type="entry name" value="TPR"/>
    <property type="match status" value="3"/>
</dbReference>
<dbReference type="Pfam" id="PF13181">
    <property type="entry name" value="TPR_8"/>
    <property type="match status" value="1"/>
</dbReference>
<protein>
    <submittedName>
        <fullName evidence="5">TPR-like protein</fullName>
    </submittedName>
</protein>
<evidence type="ECO:0000313" key="6">
    <source>
        <dbReference type="Proteomes" id="UP000245942"/>
    </source>
</evidence>
<dbReference type="GO" id="GO:0016593">
    <property type="term" value="C:Cdc73/Paf1 complex"/>
    <property type="evidence" value="ECO:0007669"/>
    <property type="project" value="TreeGrafter"/>
</dbReference>
<dbReference type="AlphaFoldDB" id="A0A316U6B1"/>